<dbReference type="InterPro" id="IPR007109">
    <property type="entry name" value="Brix"/>
</dbReference>
<evidence type="ECO:0000256" key="7">
    <source>
        <dbReference type="SAM" id="MobiDB-lite"/>
    </source>
</evidence>
<proteinExistence type="inferred from homology"/>
<comment type="similarity">
    <text evidence="3">Belongs to the BRX1 family.</text>
</comment>
<dbReference type="STRING" id="6313.A0A0K0DRM7"/>
<protein>
    <recommendedName>
        <fullName evidence="4">Ribosome biogenesis protein BRX1 homolog</fullName>
    </recommendedName>
</protein>
<evidence type="ECO:0000313" key="10">
    <source>
        <dbReference type="Proteomes" id="UP000035642"/>
    </source>
</evidence>
<keyword evidence="6" id="KW-0539">Nucleus</keyword>
<feature type="region of interest" description="Disordered" evidence="7">
    <location>
        <begin position="1"/>
        <end position="43"/>
    </location>
</feature>
<sequence length="205" mass="23669">MGKYQNVRKFAGEEKSEVDSGGDETSISDDDTHSEHGILSTEKKHEKKKRAILWTNRERVLVICSRGADVRTRHLMNDVKVLLPHAKGDSKLDKQKSLVVINEIAEMKNCTKVLYFESRKHKVYGFTSPNQFCMLVFILALYYVNLCFCLCFYIFFYGACSVVLRDVLQYIRGPWFDPTPWAHQTFHSCTGSELVLNLFRRIADS</sequence>
<dbReference type="WBParaSite" id="ACAC_0001441601-mRNA-1">
    <property type="protein sequence ID" value="ACAC_0001441601-mRNA-1"/>
    <property type="gene ID" value="ACAC_0001441601"/>
</dbReference>
<organism evidence="10 11">
    <name type="scientific">Angiostrongylus cantonensis</name>
    <name type="common">Rat lungworm</name>
    <dbReference type="NCBI Taxonomy" id="6313"/>
    <lineage>
        <taxon>Eukaryota</taxon>
        <taxon>Metazoa</taxon>
        <taxon>Ecdysozoa</taxon>
        <taxon>Nematoda</taxon>
        <taxon>Chromadorea</taxon>
        <taxon>Rhabditida</taxon>
        <taxon>Rhabditina</taxon>
        <taxon>Rhabditomorpha</taxon>
        <taxon>Strongyloidea</taxon>
        <taxon>Metastrongylidae</taxon>
        <taxon>Angiostrongylus</taxon>
    </lineage>
</organism>
<evidence type="ECO:0000256" key="3">
    <source>
        <dbReference type="ARBA" id="ARBA00006369"/>
    </source>
</evidence>
<dbReference type="GO" id="GO:0005730">
    <property type="term" value="C:nucleolus"/>
    <property type="evidence" value="ECO:0007669"/>
    <property type="project" value="UniProtKB-SubCell"/>
</dbReference>
<dbReference type="Proteomes" id="UP000035642">
    <property type="component" value="Unassembled WGS sequence"/>
</dbReference>
<evidence type="ECO:0000256" key="4">
    <source>
        <dbReference type="ARBA" id="ARBA00020522"/>
    </source>
</evidence>
<evidence type="ECO:0000256" key="8">
    <source>
        <dbReference type="SAM" id="Phobius"/>
    </source>
</evidence>
<keyword evidence="8" id="KW-0472">Membrane</keyword>
<comment type="function">
    <text evidence="1">Required for biogenesis of the 60S ribosomal subunit.</text>
</comment>
<reference evidence="11" key="2">
    <citation type="submission" date="2017-02" db="UniProtKB">
        <authorList>
            <consortium name="WormBaseParasite"/>
        </authorList>
    </citation>
    <scope>IDENTIFICATION</scope>
</reference>
<feature type="transmembrane region" description="Helical" evidence="8">
    <location>
        <begin position="132"/>
        <end position="156"/>
    </location>
</feature>
<evidence type="ECO:0000256" key="1">
    <source>
        <dbReference type="ARBA" id="ARBA00003439"/>
    </source>
</evidence>
<comment type="subcellular location">
    <subcellularLocation>
        <location evidence="2">Nucleus</location>
        <location evidence="2">Nucleolus</location>
    </subcellularLocation>
</comment>
<dbReference type="AlphaFoldDB" id="A0A0K0DRM7"/>
<keyword evidence="5" id="KW-0690">Ribosome biogenesis</keyword>
<keyword evidence="10" id="KW-1185">Reference proteome</keyword>
<dbReference type="GO" id="GO:0006364">
    <property type="term" value="P:rRNA processing"/>
    <property type="evidence" value="ECO:0007669"/>
    <property type="project" value="InterPro"/>
</dbReference>
<keyword evidence="8" id="KW-1133">Transmembrane helix</keyword>
<evidence type="ECO:0000259" key="9">
    <source>
        <dbReference type="PROSITE" id="PS50833"/>
    </source>
</evidence>
<keyword evidence="8" id="KW-0812">Transmembrane</keyword>
<evidence type="ECO:0000256" key="2">
    <source>
        <dbReference type="ARBA" id="ARBA00004604"/>
    </source>
</evidence>
<dbReference type="PANTHER" id="PTHR13634">
    <property type="entry name" value="RIBOSOME BIOGENESIS PROTEIN BRIX"/>
    <property type="match status" value="1"/>
</dbReference>
<evidence type="ECO:0000313" key="11">
    <source>
        <dbReference type="WBParaSite" id="ACAC_0001441601-mRNA-1"/>
    </source>
</evidence>
<dbReference type="InterPro" id="IPR026532">
    <property type="entry name" value="BRX1"/>
</dbReference>
<dbReference type="PANTHER" id="PTHR13634:SF0">
    <property type="entry name" value="RIBOSOME BIOGENESIS PROTEIN BRX1 HOMOLOG"/>
    <property type="match status" value="1"/>
</dbReference>
<evidence type="ECO:0000256" key="5">
    <source>
        <dbReference type="ARBA" id="ARBA00022517"/>
    </source>
</evidence>
<feature type="domain" description="Brix" evidence="9">
    <location>
        <begin position="58"/>
        <end position="122"/>
    </location>
</feature>
<reference evidence="10" key="1">
    <citation type="submission" date="2012-09" db="EMBL/GenBank/DDBJ databases">
        <authorList>
            <person name="Martin A.A."/>
        </authorList>
    </citation>
    <scope>NUCLEOTIDE SEQUENCE</scope>
</reference>
<dbReference type="GO" id="GO:0019843">
    <property type="term" value="F:rRNA binding"/>
    <property type="evidence" value="ECO:0007669"/>
    <property type="project" value="InterPro"/>
</dbReference>
<feature type="compositionally biased region" description="Basic and acidic residues" evidence="7">
    <location>
        <begin position="30"/>
        <end position="43"/>
    </location>
</feature>
<dbReference type="PROSITE" id="PS50833">
    <property type="entry name" value="BRIX"/>
    <property type="match status" value="1"/>
</dbReference>
<feature type="compositionally biased region" description="Acidic residues" evidence="7">
    <location>
        <begin position="20"/>
        <end position="29"/>
    </location>
</feature>
<dbReference type="GO" id="GO:0000027">
    <property type="term" value="P:ribosomal large subunit assembly"/>
    <property type="evidence" value="ECO:0007669"/>
    <property type="project" value="TreeGrafter"/>
</dbReference>
<name>A0A0K0DRM7_ANGCA</name>
<evidence type="ECO:0000256" key="6">
    <source>
        <dbReference type="ARBA" id="ARBA00023242"/>
    </source>
</evidence>
<accession>A0A0K0DRM7</accession>